<name>A0A1B1YA32_THEST</name>
<evidence type="ECO:0000256" key="1">
    <source>
        <dbReference type="ARBA" id="ARBA00000085"/>
    </source>
</evidence>
<dbReference type="SUPFAM" id="SSF47384">
    <property type="entry name" value="Homodimeric domain of signal transducing histidine kinase"/>
    <property type="match status" value="1"/>
</dbReference>
<comment type="subcellular location">
    <subcellularLocation>
        <location evidence="2">Cell membrane</location>
        <topology evidence="2">Multi-pass membrane protein</topology>
    </subcellularLocation>
</comment>
<dbReference type="EMBL" id="CP014672">
    <property type="protein sequence ID" value="ANW97612.1"/>
    <property type="molecule type" value="Genomic_DNA"/>
</dbReference>
<keyword evidence="6" id="KW-0808">Transferase</keyword>
<evidence type="ECO:0000313" key="18">
    <source>
        <dbReference type="Proteomes" id="UP000092971"/>
    </source>
</evidence>
<feature type="transmembrane region" description="Helical" evidence="14">
    <location>
        <begin position="165"/>
        <end position="188"/>
    </location>
</feature>
<dbReference type="SMART" id="SM00387">
    <property type="entry name" value="HATPase_c"/>
    <property type="match status" value="1"/>
</dbReference>
<dbReference type="InterPro" id="IPR036890">
    <property type="entry name" value="HATPase_C_sf"/>
</dbReference>
<dbReference type="InterPro" id="IPR003594">
    <property type="entry name" value="HATPase_dom"/>
</dbReference>
<dbReference type="SUPFAM" id="SSF55874">
    <property type="entry name" value="ATPase domain of HSP90 chaperone/DNA topoisomerase II/histidine kinase"/>
    <property type="match status" value="1"/>
</dbReference>
<dbReference type="Gene3D" id="1.10.287.130">
    <property type="match status" value="1"/>
</dbReference>
<evidence type="ECO:0000313" key="17">
    <source>
        <dbReference type="EMBL" id="ANW97612.1"/>
    </source>
</evidence>
<evidence type="ECO:0000256" key="9">
    <source>
        <dbReference type="ARBA" id="ARBA00022777"/>
    </source>
</evidence>
<dbReference type="Pfam" id="PF00672">
    <property type="entry name" value="HAMP"/>
    <property type="match status" value="1"/>
</dbReference>
<dbReference type="InterPro" id="IPR004358">
    <property type="entry name" value="Sig_transdc_His_kin-like_C"/>
</dbReference>
<evidence type="ECO:0000256" key="3">
    <source>
        <dbReference type="ARBA" id="ARBA00012438"/>
    </source>
</evidence>
<dbReference type="GO" id="GO:0000155">
    <property type="term" value="F:phosphorelay sensor kinase activity"/>
    <property type="evidence" value="ECO:0007669"/>
    <property type="project" value="InterPro"/>
</dbReference>
<evidence type="ECO:0000256" key="14">
    <source>
        <dbReference type="SAM" id="Phobius"/>
    </source>
</evidence>
<evidence type="ECO:0000256" key="12">
    <source>
        <dbReference type="ARBA" id="ARBA00023012"/>
    </source>
</evidence>
<feature type="transmembrane region" description="Helical" evidence="14">
    <location>
        <begin position="16"/>
        <end position="42"/>
    </location>
</feature>
<dbReference type="InterPro" id="IPR005467">
    <property type="entry name" value="His_kinase_dom"/>
</dbReference>
<dbReference type="Proteomes" id="UP000092971">
    <property type="component" value="Chromosome"/>
</dbReference>
<accession>A0A1B1YA32</accession>
<gene>
    <name evidence="17" type="ORF">CSTERTH_00445</name>
</gene>
<comment type="catalytic activity">
    <reaction evidence="1">
        <text>ATP + protein L-histidine = ADP + protein N-phospho-L-histidine.</text>
        <dbReference type="EC" id="2.7.13.3"/>
    </reaction>
</comment>
<dbReference type="GO" id="GO:0005886">
    <property type="term" value="C:plasma membrane"/>
    <property type="evidence" value="ECO:0007669"/>
    <property type="project" value="UniProtKB-SubCell"/>
</dbReference>
<dbReference type="PROSITE" id="PS50885">
    <property type="entry name" value="HAMP"/>
    <property type="match status" value="1"/>
</dbReference>
<keyword evidence="7 14" id="KW-0812">Transmembrane</keyword>
<dbReference type="Pfam" id="PF00512">
    <property type="entry name" value="HisKA"/>
    <property type="match status" value="1"/>
</dbReference>
<evidence type="ECO:0000259" key="15">
    <source>
        <dbReference type="PROSITE" id="PS50109"/>
    </source>
</evidence>
<dbReference type="AlphaFoldDB" id="A0A1B1YA32"/>
<evidence type="ECO:0000256" key="8">
    <source>
        <dbReference type="ARBA" id="ARBA00022741"/>
    </source>
</evidence>
<feature type="domain" description="HAMP" evidence="16">
    <location>
        <begin position="194"/>
        <end position="246"/>
    </location>
</feature>
<evidence type="ECO:0000256" key="5">
    <source>
        <dbReference type="ARBA" id="ARBA00022553"/>
    </source>
</evidence>
<keyword evidence="10" id="KW-0067">ATP-binding</keyword>
<organism evidence="17 18">
    <name type="scientific">Thermoclostridium stercorarium subsp. thermolacticum DSM 2910</name>
    <dbReference type="NCBI Taxonomy" id="1121336"/>
    <lineage>
        <taxon>Bacteria</taxon>
        <taxon>Bacillati</taxon>
        <taxon>Bacillota</taxon>
        <taxon>Clostridia</taxon>
        <taxon>Eubacteriales</taxon>
        <taxon>Oscillospiraceae</taxon>
        <taxon>Thermoclostridium</taxon>
    </lineage>
</organism>
<keyword evidence="11 14" id="KW-1133">Transmembrane helix</keyword>
<evidence type="ECO:0000256" key="4">
    <source>
        <dbReference type="ARBA" id="ARBA00022475"/>
    </source>
</evidence>
<evidence type="ECO:0000256" key="11">
    <source>
        <dbReference type="ARBA" id="ARBA00022989"/>
    </source>
</evidence>
<dbReference type="EC" id="2.7.13.3" evidence="3"/>
<dbReference type="RefSeq" id="WP_015357823.1">
    <property type="nucleotide sequence ID" value="NZ_CP014672.1"/>
</dbReference>
<dbReference type="InterPro" id="IPR036097">
    <property type="entry name" value="HisK_dim/P_sf"/>
</dbReference>
<dbReference type="FunFam" id="3.30.565.10:FF:000006">
    <property type="entry name" value="Sensor histidine kinase WalK"/>
    <property type="match status" value="1"/>
</dbReference>
<keyword evidence="12" id="KW-0902">Two-component regulatory system</keyword>
<reference evidence="17 18" key="1">
    <citation type="submission" date="2016-02" db="EMBL/GenBank/DDBJ databases">
        <title>Comparison of Clostridium stercorarium subspecies using comparative genomics and transcriptomics.</title>
        <authorList>
            <person name="Schellenberg J."/>
            <person name="Thallinger G."/>
            <person name="Levin D.B."/>
            <person name="Zhang X."/>
            <person name="Alvare G."/>
            <person name="Fristensky B."/>
            <person name="Sparling R."/>
        </authorList>
    </citation>
    <scope>NUCLEOTIDE SEQUENCE [LARGE SCALE GENOMIC DNA]</scope>
    <source>
        <strain evidence="17 18">DSM 2910</strain>
    </source>
</reference>
<dbReference type="CDD" id="cd06225">
    <property type="entry name" value="HAMP"/>
    <property type="match status" value="1"/>
</dbReference>
<dbReference type="SMART" id="SM00388">
    <property type="entry name" value="HisKA"/>
    <property type="match status" value="1"/>
</dbReference>
<keyword evidence="13 14" id="KW-0472">Membrane</keyword>
<dbReference type="PROSITE" id="PS50109">
    <property type="entry name" value="HIS_KIN"/>
    <property type="match status" value="1"/>
</dbReference>
<dbReference type="PRINTS" id="PR00344">
    <property type="entry name" value="BCTRLSENSOR"/>
</dbReference>
<dbReference type="InterPro" id="IPR003660">
    <property type="entry name" value="HAMP_dom"/>
</dbReference>
<sequence length="483" mass="54968">MYRIMENRSLVSQLRIVFVCIIAASIAATAVTYAAAAVLYVYAQYKCIYPANYYEMQIPYIDAFIRNKNVALFSQSGKEELQNMLSGNGIYYQAVDAEGNILYGTNLERIFDDKAELYKRFNTTFKRQNYYIYTVPVIDDDGKVLGAIALLYRLKMSYVGARGRWLIIIFVIALISPFFYILGFTMLFSRIFVNSINKPLNLLMDASQKIKERDLDFTIDYRADNELGRLCAAFSEMKDELKKSLSAQWKMEQERVEIIEALAHDLKTPLSIIRGYSEALIDANTGGSEKLLKYLSIIENNAEKCSGLVQQMLYALDLERTNVHLQPVPVEMAEFLEQKVHQYELQAKQKKIAITLNIQGGTKTPVLVDKDRLERVLDNIVSNSLEYTPAGGKINISVKIEDNNVFYEICDTGRGFSQKDMERAFDKFYRGDEARRSKTGHSGLGLFIVRHLIEQLGGSIRLGNAESGGACVTFHHKIFRDIQ</sequence>
<evidence type="ECO:0000256" key="10">
    <source>
        <dbReference type="ARBA" id="ARBA00022840"/>
    </source>
</evidence>
<dbReference type="Gene3D" id="3.30.565.10">
    <property type="entry name" value="Histidine kinase-like ATPase, C-terminal domain"/>
    <property type="match status" value="1"/>
</dbReference>
<dbReference type="CDD" id="cd00082">
    <property type="entry name" value="HisKA"/>
    <property type="match status" value="1"/>
</dbReference>
<keyword evidence="8" id="KW-0547">Nucleotide-binding</keyword>
<dbReference type="SMART" id="SM00304">
    <property type="entry name" value="HAMP"/>
    <property type="match status" value="1"/>
</dbReference>
<evidence type="ECO:0000256" key="13">
    <source>
        <dbReference type="ARBA" id="ARBA00023136"/>
    </source>
</evidence>
<evidence type="ECO:0000256" key="7">
    <source>
        <dbReference type="ARBA" id="ARBA00022692"/>
    </source>
</evidence>
<protein>
    <recommendedName>
        <fullName evidence="3">histidine kinase</fullName>
        <ecNumber evidence="3">2.7.13.3</ecNumber>
    </recommendedName>
</protein>
<dbReference type="PANTHER" id="PTHR45528">
    <property type="entry name" value="SENSOR HISTIDINE KINASE CPXA"/>
    <property type="match status" value="1"/>
</dbReference>
<dbReference type="InterPro" id="IPR050398">
    <property type="entry name" value="HssS/ArlS-like"/>
</dbReference>
<evidence type="ECO:0000259" key="16">
    <source>
        <dbReference type="PROSITE" id="PS50885"/>
    </source>
</evidence>
<dbReference type="PANTHER" id="PTHR45528:SF1">
    <property type="entry name" value="SENSOR HISTIDINE KINASE CPXA"/>
    <property type="match status" value="1"/>
</dbReference>
<dbReference type="InterPro" id="IPR003661">
    <property type="entry name" value="HisK_dim/P_dom"/>
</dbReference>
<dbReference type="Pfam" id="PF02518">
    <property type="entry name" value="HATPase_c"/>
    <property type="match status" value="1"/>
</dbReference>
<dbReference type="OrthoDB" id="84942at2"/>
<dbReference type="SUPFAM" id="SSF158472">
    <property type="entry name" value="HAMP domain-like"/>
    <property type="match status" value="1"/>
</dbReference>
<proteinExistence type="predicted"/>
<evidence type="ECO:0000256" key="2">
    <source>
        <dbReference type="ARBA" id="ARBA00004651"/>
    </source>
</evidence>
<keyword evidence="9 17" id="KW-0418">Kinase</keyword>
<keyword evidence="5" id="KW-0597">Phosphoprotein</keyword>
<feature type="domain" description="Histidine kinase" evidence="15">
    <location>
        <begin position="261"/>
        <end position="480"/>
    </location>
</feature>
<evidence type="ECO:0000256" key="6">
    <source>
        <dbReference type="ARBA" id="ARBA00022679"/>
    </source>
</evidence>
<keyword evidence="4" id="KW-1003">Cell membrane</keyword>
<dbReference type="Gene3D" id="6.10.340.10">
    <property type="match status" value="1"/>
</dbReference>
<dbReference type="GO" id="GO:0005524">
    <property type="term" value="F:ATP binding"/>
    <property type="evidence" value="ECO:0007669"/>
    <property type="project" value="UniProtKB-KW"/>
</dbReference>